<evidence type="ECO:0000313" key="6">
    <source>
        <dbReference type="EMBL" id="SEB69796.1"/>
    </source>
</evidence>
<dbReference type="InterPro" id="IPR002018">
    <property type="entry name" value="CarbesteraseB"/>
</dbReference>
<protein>
    <recommendedName>
        <fullName evidence="4">Carboxylic ester hydrolase</fullName>
        <ecNumber evidence="4">3.1.1.-</ecNumber>
    </recommendedName>
</protein>
<comment type="similarity">
    <text evidence="2">Belongs to the 'GDXG' lipolytic enzyme family.</text>
</comment>
<dbReference type="SUPFAM" id="SSF53474">
    <property type="entry name" value="alpha/beta-Hydrolases"/>
    <property type="match status" value="1"/>
</dbReference>
<evidence type="ECO:0000259" key="5">
    <source>
        <dbReference type="Pfam" id="PF00135"/>
    </source>
</evidence>
<dbReference type="AlphaFoldDB" id="A0A1H4LGS0"/>
<dbReference type="PANTHER" id="PTHR11559">
    <property type="entry name" value="CARBOXYLESTERASE"/>
    <property type="match status" value="1"/>
</dbReference>
<sequence length="489" mass="51774">MSEAEPNPIVLTTAGAVRGVTQTTAAGVTQTAFLGIPYAEAPVGERRFAAPVPHGSWEGARDAVSYGATPLREFMTGITLIPEPAFPGEETLTVNVFTPRAGERDDPVPVLVWIHGGGFTTGSPSAPWYATGSFPHDGVVVVSLSYRLGVDGFGVIDGAPDNRAVRDWLLALEWVRDNIAAFGGDPARVTIAGQSAGGSAVLTLLSMPAAQPLFARAIAESPGSVNGDHDEVAASTKRLADRLGVPATRAGLSSCDERAVFTAQQKLGDEAGLPFVRRLIRGGASMLWQPVVDGDLIPHPIDTAFSRGIGADKPLLIGANAQEMDALFDDSSRLLDRLPGSLALLVAGFTPAAVRSYRARTPGTTRQLLGRIASDAVFRFAVARALATRRGATFAYDFRLPSALTGRSGHCLELPFVWDCLEGENVVAGVTGPNPPQALADRMHGDWLRFIRHGAAPWPAFEHGRRGMRFDAGSSEDSVFARELALVRP</sequence>
<dbReference type="InterPro" id="IPR002168">
    <property type="entry name" value="Lipase_GDXG_HIS_AS"/>
</dbReference>
<evidence type="ECO:0000256" key="3">
    <source>
        <dbReference type="ARBA" id="ARBA00022801"/>
    </source>
</evidence>
<keyword evidence="7" id="KW-1185">Reference proteome</keyword>
<dbReference type="InterPro" id="IPR050309">
    <property type="entry name" value="Type-B_Carboxylest/Lipase"/>
</dbReference>
<accession>A0A1H4LGS0</accession>
<dbReference type="Pfam" id="PF00135">
    <property type="entry name" value="COesterase"/>
    <property type="match status" value="1"/>
</dbReference>
<keyword evidence="3 4" id="KW-0378">Hydrolase</keyword>
<dbReference type="PROSITE" id="PS01173">
    <property type="entry name" value="LIPASE_GDXG_HIS"/>
    <property type="match status" value="1"/>
</dbReference>
<name>A0A1H4LGS0_9MICO</name>
<dbReference type="GO" id="GO:0016787">
    <property type="term" value="F:hydrolase activity"/>
    <property type="evidence" value="ECO:0007669"/>
    <property type="project" value="UniProtKB-KW"/>
</dbReference>
<gene>
    <name evidence="6" type="ORF">SAMN04489806_1536</name>
</gene>
<dbReference type="OrthoDB" id="3199405at2"/>
<dbReference type="STRING" id="640635.SAMN04489806_1536"/>
<evidence type="ECO:0000256" key="4">
    <source>
        <dbReference type="RuleBase" id="RU361235"/>
    </source>
</evidence>
<dbReference type="EC" id="3.1.1.-" evidence="4"/>
<dbReference type="Proteomes" id="UP000199183">
    <property type="component" value="Unassembled WGS sequence"/>
</dbReference>
<dbReference type="EMBL" id="FNRY01000001">
    <property type="protein sequence ID" value="SEB69796.1"/>
    <property type="molecule type" value="Genomic_DNA"/>
</dbReference>
<dbReference type="RefSeq" id="WP_091182218.1">
    <property type="nucleotide sequence ID" value="NZ_FNRY01000001.1"/>
</dbReference>
<dbReference type="Gene3D" id="3.40.50.1820">
    <property type="entry name" value="alpha/beta hydrolase"/>
    <property type="match status" value="1"/>
</dbReference>
<dbReference type="InterPro" id="IPR019826">
    <property type="entry name" value="Carboxylesterase_B_AS"/>
</dbReference>
<comment type="similarity">
    <text evidence="1 4">Belongs to the type-B carboxylesterase/lipase family.</text>
</comment>
<evidence type="ECO:0000256" key="2">
    <source>
        <dbReference type="ARBA" id="ARBA00010515"/>
    </source>
</evidence>
<dbReference type="PROSITE" id="PS00122">
    <property type="entry name" value="CARBOXYLESTERASE_B_1"/>
    <property type="match status" value="1"/>
</dbReference>
<reference evidence="6 7" key="1">
    <citation type="submission" date="2016-10" db="EMBL/GenBank/DDBJ databases">
        <authorList>
            <person name="de Groot N.N."/>
        </authorList>
    </citation>
    <scope>NUCLEOTIDE SEQUENCE [LARGE SCALE GENOMIC DNA]</scope>
    <source>
        <strain evidence="6 7">DSM 21799</strain>
    </source>
</reference>
<dbReference type="InterPro" id="IPR029058">
    <property type="entry name" value="AB_hydrolase_fold"/>
</dbReference>
<feature type="domain" description="Carboxylesterase type B" evidence="5">
    <location>
        <begin position="7"/>
        <end position="455"/>
    </location>
</feature>
<evidence type="ECO:0000313" key="7">
    <source>
        <dbReference type="Proteomes" id="UP000199183"/>
    </source>
</evidence>
<organism evidence="6 7">
    <name type="scientific">Paramicrobacterium humi</name>
    <dbReference type="NCBI Taxonomy" id="640635"/>
    <lineage>
        <taxon>Bacteria</taxon>
        <taxon>Bacillati</taxon>
        <taxon>Actinomycetota</taxon>
        <taxon>Actinomycetes</taxon>
        <taxon>Micrococcales</taxon>
        <taxon>Microbacteriaceae</taxon>
        <taxon>Paramicrobacterium</taxon>
    </lineage>
</organism>
<proteinExistence type="inferred from homology"/>
<evidence type="ECO:0000256" key="1">
    <source>
        <dbReference type="ARBA" id="ARBA00005964"/>
    </source>
</evidence>